<evidence type="ECO:0000313" key="4">
    <source>
        <dbReference type="Proteomes" id="UP000762676"/>
    </source>
</evidence>
<name>A0AAV4HWZ7_9GAST</name>
<comment type="caution">
    <text evidence="3">The sequence shown here is derived from an EMBL/GenBank/DDBJ whole genome shotgun (WGS) entry which is preliminary data.</text>
</comment>
<dbReference type="EMBL" id="BMAT01005900">
    <property type="protein sequence ID" value="GFS01981.1"/>
    <property type="molecule type" value="Genomic_DNA"/>
</dbReference>
<sequence length="353" mass="39836">MRLGRIRSLELFTLYKWLLAMISIGVRVAEWLACQTQDLEEADRILGGNRPDADAQTRGQNKAIEDLKKDEPPAKKAKLAKDGTMAVTAKEGKALLGGEKLSDTRQETQKKKSKTPLKKHSTMAQAIEEEIDPKRIDDRCERIPPSWEEHNITFELSLTSLKKEDTSQMVFQLREKYVSYYEAFTDGSKSEKGAAASFYPKDPDYSEQTHLNNDSAEFNSEPWIIWSDLKPKVNAHLEHGDTFNRPAQLWWWTKEIKPRLFAQVVQGGSAPKMPAPCTHINKTHKFGIIPRGQPQCLGLQKEENVKRERSKTPAGRFGNQADILVDEITSIWNMLEGKVPPANLSSSPAPSPV</sequence>
<feature type="compositionally biased region" description="Basic residues" evidence="1">
    <location>
        <begin position="111"/>
        <end position="121"/>
    </location>
</feature>
<feature type="compositionally biased region" description="Basic and acidic residues" evidence="1">
    <location>
        <begin position="100"/>
        <end position="110"/>
    </location>
</feature>
<proteinExistence type="predicted"/>
<dbReference type="GO" id="GO:0016301">
    <property type="term" value="F:kinase activity"/>
    <property type="evidence" value="ECO:0007669"/>
    <property type="project" value="UniProtKB-KW"/>
</dbReference>
<keyword evidence="3" id="KW-0675">Receptor</keyword>
<protein>
    <submittedName>
        <fullName evidence="3">Proline-rich receptor-like protein kinase PERK2 isoform X2</fullName>
    </submittedName>
</protein>
<evidence type="ECO:0000256" key="1">
    <source>
        <dbReference type="SAM" id="MobiDB-lite"/>
    </source>
</evidence>
<feature type="chain" id="PRO_5043921151" evidence="2">
    <location>
        <begin position="30"/>
        <end position="353"/>
    </location>
</feature>
<accession>A0AAV4HWZ7</accession>
<gene>
    <name evidence="3" type="ORF">ElyMa_002852000</name>
</gene>
<reference evidence="3 4" key="1">
    <citation type="journal article" date="2021" name="Elife">
        <title>Chloroplast acquisition without the gene transfer in kleptoplastic sea slugs, Plakobranchus ocellatus.</title>
        <authorList>
            <person name="Maeda T."/>
            <person name="Takahashi S."/>
            <person name="Yoshida T."/>
            <person name="Shimamura S."/>
            <person name="Takaki Y."/>
            <person name="Nagai Y."/>
            <person name="Toyoda A."/>
            <person name="Suzuki Y."/>
            <person name="Arimoto A."/>
            <person name="Ishii H."/>
            <person name="Satoh N."/>
            <person name="Nishiyama T."/>
            <person name="Hasebe M."/>
            <person name="Maruyama T."/>
            <person name="Minagawa J."/>
            <person name="Obokata J."/>
            <person name="Shigenobu S."/>
        </authorList>
    </citation>
    <scope>NUCLEOTIDE SEQUENCE [LARGE SCALE GENOMIC DNA]</scope>
</reference>
<keyword evidence="3" id="KW-0808">Transferase</keyword>
<feature type="region of interest" description="Disordered" evidence="1">
    <location>
        <begin position="96"/>
        <end position="123"/>
    </location>
</feature>
<keyword evidence="4" id="KW-1185">Reference proteome</keyword>
<dbReference type="AlphaFoldDB" id="A0AAV4HWZ7"/>
<keyword evidence="2" id="KW-0732">Signal</keyword>
<evidence type="ECO:0000313" key="3">
    <source>
        <dbReference type="EMBL" id="GFS01981.1"/>
    </source>
</evidence>
<feature type="compositionally biased region" description="Basic and acidic residues" evidence="1">
    <location>
        <begin position="63"/>
        <end position="74"/>
    </location>
</feature>
<keyword evidence="3" id="KW-0418">Kinase</keyword>
<feature type="region of interest" description="Disordered" evidence="1">
    <location>
        <begin position="45"/>
        <end position="83"/>
    </location>
</feature>
<dbReference type="Proteomes" id="UP000762676">
    <property type="component" value="Unassembled WGS sequence"/>
</dbReference>
<evidence type="ECO:0000256" key="2">
    <source>
        <dbReference type="SAM" id="SignalP"/>
    </source>
</evidence>
<organism evidence="3 4">
    <name type="scientific">Elysia marginata</name>
    <dbReference type="NCBI Taxonomy" id="1093978"/>
    <lineage>
        <taxon>Eukaryota</taxon>
        <taxon>Metazoa</taxon>
        <taxon>Spiralia</taxon>
        <taxon>Lophotrochozoa</taxon>
        <taxon>Mollusca</taxon>
        <taxon>Gastropoda</taxon>
        <taxon>Heterobranchia</taxon>
        <taxon>Euthyneura</taxon>
        <taxon>Panpulmonata</taxon>
        <taxon>Sacoglossa</taxon>
        <taxon>Placobranchoidea</taxon>
        <taxon>Plakobranchidae</taxon>
        <taxon>Elysia</taxon>
    </lineage>
</organism>
<feature type="signal peptide" evidence="2">
    <location>
        <begin position="1"/>
        <end position="29"/>
    </location>
</feature>